<comment type="caution">
    <text evidence="1">The sequence shown here is derived from an EMBL/GenBank/DDBJ whole genome shotgun (WGS) entry which is preliminary data.</text>
</comment>
<name>A0ABQ9I3I6_9NEOP</name>
<gene>
    <name evidence="1" type="ORF">PR048_010728</name>
</gene>
<evidence type="ECO:0000313" key="1">
    <source>
        <dbReference type="EMBL" id="KAJ8891213.1"/>
    </source>
</evidence>
<dbReference type="EMBL" id="JARBHB010000003">
    <property type="protein sequence ID" value="KAJ8891213.1"/>
    <property type="molecule type" value="Genomic_DNA"/>
</dbReference>
<keyword evidence="2" id="KW-1185">Reference proteome</keyword>
<accession>A0ABQ9I3I6</accession>
<organism evidence="1 2">
    <name type="scientific">Dryococelus australis</name>
    <dbReference type="NCBI Taxonomy" id="614101"/>
    <lineage>
        <taxon>Eukaryota</taxon>
        <taxon>Metazoa</taxon>
        <taxon>Ecdysozoa</taxon>
        <taxon>Arthropoda</taxon>
        <taxon>Hexapoda</taxon>
        <taxon>Insecta</taxon>
        <taxon>Pterygota</taxon>
        <taxon>Neoptera</taxon>
        <taxon>Polyneoptera</taxon>
        <taxon>Phasmatodea</taxon>
        <taxon>Verophasmatodea</taxon>
        <taxon>Anareolatae</taxon>
        <taxon>Phasmatidae</taxon>
        <taxon>Eurycanthinae</taxon>
        <taxon>Dryococelus</taxon>
    </lineage>
</organism>
<dbReference type="Proteomes" id="UP001159363">
    <property type="component" value="Chromosome 3"/>
</dbReference>
<dbReference type="InterPro" id="IPR036378">
    <property type="entry name" value="FAS1_dom_sf"/>
</dbReference>
<sequence length="85" mass="9477">MYFTAYVKSNTIVGDANHATGVVLAEIVKANIPVKNGVVHLIHRPLMVVDTTVQQFLEVNTLGSLYSVLLRCREWQDFAEAMECP</sequence>
<reference evidence="1 2" key="1">
    <citation type="submission" date="2023-02" db="EMBL/GenBank/DDBJ databases">
        <title>LHISI_Scaffold_Assembly.</title>
        <authorList>
            <person name="Stuart O.P."/>
            <person name="Cleave R."/>
            <person name="Magrath M.J.L."/>
            <person name="Mikheyev A.S."/>
        </authorList>
    </citation>
    <scope>NUCLEOTIDE SEQUENCE [LARGE SCALE GENOMIC DNA]</scope>
    <source>
        <strain evidence="1">Daus_M_001</strain>
        <tissue evidence="1">Leg muscle</tissue>
    </source>
</reference>
<dbReference type="SUPFAM" id="SSF82153">
    <property type="entry name" value="FAS1 domain"/>
    <property type="match status" value="1"/>
</dbReference>
<evidence type="ECO:0008006" key="3">
    <source>
        <dbReference type="Google" id="ProtNLM"/>
    </source>
</evidence>
<proteinExistence type="predicted"/>
<evidence type="ECO:0000313" key="2">
    <source>
        <dbReference type="Proteomes" id="UP001159363"/>
    </source>
</evidence>
<dbReference type="Gene3D" id="2.30.180.10">
    <property type="entry name" value="FAS1 domain"/>
    <property type="match status" value="1"/>
</dbReference>
<protein>
    <recommendedName>
        <fullName evidence="3">FAS1 domain-containing protein</fullName>
    </recommendedName>
</protein>